<dbReference type="EMBL" id="DTLS01000032">
    <property type="protein sequence ID" value="HGZ59784.1"/>
    <property type="molecule type" value="Genomic_DNA"/>
</dbReference>
<evidence type="ECO:0000256" key="6">
    <source>
        <dbReference type="ARBA" id="ARBA00023186"/>
    </source>
</evidence>
<organism evidence="12">
    <name type="scientific">Fervidicoccus fontis</name>
    <dbReference type="NCBI Taxonomy" id="683846"/>
    <lineage>
        <taxon>Archaea</taxon>
        <taxon>Thermoproteota</taxon>
        <taxon>Thermoprotei</taxon>
        <taxon>Fervidicoccales</taxon>
        <taxon>Fervidicoccaceae</taxon>
        <taxon>Fervidicoccus</taxon>
    </lineage>
</organism>
<dbReference type="Gene3D" id="3.10.50.40">
    <property type="match status" value="1"/>
</dbReference>
<dbReference type="InterPro" id="IPR046357">
    <property type="entry name" value="PPIase_dom_sf"/>
</dbReference>
<keyword evidence="4" id="KW-0963">Cytoplasm</keyword>
<comment type="catalytic activity">
    <reaction evidence="1 8 9">
        <text>[protein]-peptidylproline (omega=180) = [protein]-peptidylproline (omega=0)</text>
        <dbReference type="Rhea" id="RHEA:16237"/>
        <dbReference type="Rhea" id="RHEA-COMP:10747"/>
        <dbReference type="Rhea" id="RHEA-COMP:10748"/>
        <dbReference type="ChEBI" id="CHEBI:83833"/>
        <dbReference type="ChEBI" id="CHEBI:83834"/>
        <dbReference type="EC" id="5.2.1.8"/>
    </reaction>
</comment>
<evidence type="ECO:0000256" key="1">
    <source>
        <dbReference type="ARBA" id="ARBA00000971"/>
    </source>
</evidence>
<dbReference type="InterPro" id="IPR054016">
    <property type="entry name" value="FKBP26_IF"/>
</dbReference>
<gene>
    <name evidence="12" type="ORF">ENW83_01065</name>
</gene>
<dbReference type="PANTHER" id="PTHR47861:SF3">
    <property type="entry name" value="FKBP-TYPE PEPTIDYL-PROLYL CIS-TRANS ISOMERASE SLYD"/>
    <property type="match status" value="1"/>
</dbReference>
<comment type="caution">
    <text evidence="12">The sequence shown here is derived from an EMBL/GenBank/DDBJ whole genome shotgun (WGS) entry which is preliminary data.</text>
</comment>
<dbReference type="EC" id="5.2.1.8" evidence="9"/>
<dbReference type="Pfam" id="PF18046">
    <property type="entry name" value="FKBP26_C"/>
    <property type="match status" value="1"/>
</dbReference>
<reference evidence="12" key="1">
    <citation type="journal article" date="2020" name="mSystems">
        <title>Genome- and Community-Level Interaction Insights into Carbon Utilization and Element Cycling Functions of Hydrothermarchaeota in Hydrothermal Sediment.</title>
        <authorList>
            <person name="Zhou Z."/>
            <person name="Liu Y."/>
            <person name="Xu W."/>
            <person name="Pan J."/>
            <person name="Luo Z.H."/>
            <person name="Li M."/>
        </authorList>
    </citation>
    <scope>NUCLEOTIDE SEQUENCE [LARGE SCALE GENOMIC DNA]</scope>
    <source>
        <strain evidence="12">SpSt-885</strain>
    </source>
</reference>
<keyword evidence="5 8" id="KW-0697">Rotamase</keyword>
<evidence type="ECO:0000256" key="7">
    <source>
        <dbReference type="ARBA" id="ARBA00023235"/>
    </source>
</evidence>
<keyword evidence="6" id="KW-0143">Chaperone</keyword>
<dbReference type="GO" id="GO:0003755">
    <property type="term" value="F:peptidyl-prolyl cis-trans isomerase activity"/>
    <property type="evidence" value="ECO:0007669"/>
    <property type="project" value="UniProtKB-UniRule"/>
</dbReference>
<dbReference type="GO" id="GO:0005737">
    <property type="term" value="C:cytoplasm"/>
    <property type="evidence" value="ECO:0007669"/>
    <property type="project" value="UniProtKB-SubCell"/>
</dbReference>
<evidence type="ECO:0000313" key="12">
    <source>
        <dbReference type="EMBL" id="HGZ59784.1"/>
    </source>
</evidence>
<dbReference type="InterPro" id="IPR048261">
    <property type="entry name" value="SlpA/SlyD-like_ins_sf"/>
</dbReference>
<dbReference type="PROSITE" id="PS50059">
    <property type="entry name" value="FKBP_PPIASE"/>
    <property type="match status" value="1"/>
</dbReference>
<evidence type="ECO:0000256" key="4">
    <source>
        <dbReference type="ARBA" id="ARBA00022490"/>
    </source>
</evidence>
<dbReference type="Gene3D" id="2.40.10.330">
    <property type="match status" value="1"/>
</dbReference>
<evidence type="ECO:0000256" key="8">
    <source>
        <dbReference type="PROSITE-ProRule" id="PRU00277"/>
    </source>
</evidence>
<sequence>MGLITNLNNLPLSISSSLNEWQQIRGAFRMPFNEKDFIIVEYTATVKETGNVVDTTNADVAKESNIFDEDRIYEPILVVLGEGRVVKGLEEALKEMNEGEDRTIEIPPEKAYGERDPSKLRRIPLREFRKGEVEPIPGKIVEINGVPAVIRDVSGGRVLVDFNHPLAGKALIYKVKVVKHLKTDEEKVKALLKRRFRTKDPDKYEIRISKEEALLEIKVPESEMLNQDIQLAKKALAREIFNYIEGINRVVFREELLKQKEETEAKGEEKKVEGETSGNVEKASGNEPSQS</sequence>
<evidence type="ECO:0000259" key="11">
    <source>
        <dbReference type="PROSITE" id="PS50059"/>
    </source>
</evidence>
<dbReference type="Pfam" id="PF00254">
    <property type="entry name" value="FKBP_C"/>
    <property type="match status" value="1"/>
</dbReference>
<comment type="similarity">
    <text evidence="3 9">Belongs to the FKBP-type PPIase family.</text>
</comment>
<feature type="compositionally biased region" description="Basic and acidic residues" evidence="10">
    <location>
        <begin position="262"/>
        <end position="274"/>
    </location>
</feature>
<evidence type="ECO:0000256" key="5">
    <source>
        <dbReference type="ARBA" id="ARBA00023110"/>
    </source>
</evidence>
<comment type="subcellular location">
    <subcellularLocation>
        <location evidence="2">Cytoplasm</location>
    </subcellularLocation>
</comment>
<dbReference type="AlphaFoldDB" id="A0A7J3SJL5"/>
<keyword evidence="7 8" id="KW-0413">Isomerase</keyword>
<evidence type="ECO:0000256" key="3">
    <source>
        <dbReference type="ARBA" id="ARBA00006577"/>
    </source>
</evidence>
<protein>
    <recommendedName>
        <fullName evidence="9">Peptidyl-prolyl cis-trans isomerase</fullName>
        <ecNumber evidence="9">5.2.1.8</ecNumber>
    </recommendedName>
</protein>
<proteinExistence type="inferred from homology"/>
<dbReference type="InterPro" id="IPR001179">
    <property type="entry name" value="PPIase_FKBP_dom"/>
</dbReference>
<dbReference type="InterPro" id="IPR040825">
    <property type="entry name" value="FKBP26_C"/>
</dbReference>
<feature type="region of interest" description="Disordered" evidence="10">
    <location>
        <begin position="262"/>
        <end position="291"/>
    </location>
</feature>
<dbReference type="SUPFAM" id="SSF54534">
    <property type="entry name" value="FKBP-like"/>
    <property type="match status" value="1"/>
</dbReference>
<dbReference type="PANTHER" id="PTHR47861">
    <property type="entry name" value="FKBP-TYPE PEPTIDYL-PROLYL CIS-TRANS ISOMERASE SLYD"/>
    <property type="match status" value="1"/>
</dbReference>
<evidence type="ECO:0000256" key="9">
    <source>
        <dbReference type="RuleBase" id="RU003915"/>
    </source>
</evidence>
<evidence type="ECO:0000256" key="10">
    <source>
        <dbReference type="SAM" id="MobiDB-lite"/>
    </source>
</evidence>
<dbReference type="GO" id="GO:0042026">
    <property type="term" value="P:protein refolding"/>
    <property type="evidence" value="ECO:0007669"/>
    <property type="project" value="UniProtKB-ARBA"/>
</dbReference>
<dbReference type="Gene3D" id="3.30.70.2210">
    <property type="match status" value="1"/>
</dbReference>
<evidence type="ECO:0000256" key="2">
    <source>
        <dbReference type="ARBA" id="ARBA00004496"/>
    </source>
</evidence>
<name>A0A7J3SJL5_9CREN</name>
<dbReference type="Pfam" id="PF22199">
    <property type="entry name" value="FKBP26_IF"/>
    <property type="match status" value="1"/>
</dbReference>
<feature type="domain" description="PPIase FKBP-type" evidence="11">
    <location>
        <begin position="35"/>
        <end position="139"/>
    </location>
</feature>
<accession>A0A7J3SJL5</accession>